<name>A0A7V9ABR9_9BACT</name>
<evidence type="ECO:0000313" key="2">
    <source>
        <dbReference type="EMBL" id="MBA2226368.1"/>
    </source>
</evidence>
<dbReference type="PANTHER" id="PTHR22946">
    <property type="entry name" value="DIENELACTONE HYDROLASE DOMAIN-CONTAINING PROTEIN-RELATED"/>
    <property type="match status" value="1"/>
</dbReference>
<gene>
    <name evidence="2" type="ORF">H0921_09375</name>
</gene>
<sequence>MVGLSGISTAGSSKTIEEEKKAIDPLGPPPPALAPFFRPPSDVKLIPEKYRSPLLFDDGSPVRTSADWLRRREQIRRYWWKLLGDPPALLDHPQIEYLQQQDKGSYKQFHLRLETAPGRLTDDAYLLVPKGQGVYPAVIVVFYDAKTGIGEGKRPHRDYARLLVQRGFVALSLGSPPETYYPNAEQCRLQPLAFHAYEAANACRALQRMKQVDARRIGIVGHSYGGKWAMFAACLYDDFAAAAWSDPGIVFDERRPNVNYWERWYLGFEPGRPKQRPQGVPSEKNPRTGPYKQLIADQRDLHELHALMAPRPFLVSGGAEDPPERWSALVHSVAVNQLLGLTHRVAMTHRPTHDPTAEANELLAQFFEWALQAKNRK</sequence>
<organism evidence="2 3">
    <name type="scientific">Thermogemmata fonticola</name>
    <dbReference type="NCBI Taxonomy" id="2755323"/>
    <lineage>
        <taxon>Bacteria</taxon>
        <taxon>Pseudomonadati</taxon>
        <taxon>Planctomycetota</taxon>
        <taxon>Planctomycetia</taxon>
        <taxon>Gemmatales</taxon>
        <taxon>Gemmataceae</taxon>
        <taxon>Thermogemmata</taxon>
    </lineage>
</organism>
<keyword evidence="3" id="KW-1185">Reference proteome</keyword>
<dbReference type="Gene3D" id="3.40.50.1820">
    <property type="entry name" value="alpha/beta hydrolase"/>
    <property type="match status" value="1"/>
</dbReference>
<proteinExistence type="predicted"/>
<dbReference type="InterPro" id="IPR050261">
    <property type="entry name" value="FrsA_esterase"/>
</dbReference>
<evidence type="ECO:0000256" key="1">
    <source>
        <dbReference type="SAM" id="MobiDB-lite"/>
    </source>
</evidence>
<dbReference type="EMBL" id="JACEFB010000005">
    <property type="protein sequence ID" value="MBA2226368.1"/>
    <property type="molecule type" value="Genomic_DNA"/>
</dbReference>
<evidence type="ECO:0000313" key="3">
    <source>
        <dbReference type="Proteomes" id="UP000542342"/>
    </source>
</evidence>
<feature type="region of interest" description="Disordered" evidence="1">
    <location>
        <begin position="1"/>
        <end position="29"/>
    </location>
</feature>
<dbReference type="SUPFAM" id="SSF53474">
    <property type="entry name" value="alpha/beta-Hydrolases"/>
    <property type="match status" value="1"/>
</dbReference>
<feature type="compositionally biased region" description="Polar residues" evidence="1">
    <location>
        <begin position="1"/>
        <end position="14"/>
    </location>
</feature>
<comment type="caution">
    <text evidence="2">The sequence shown here is derived from an EMBL/GenBank/DDBJ whole genome shotgun (WGS) entry which is preliminary data.</text>
</comment>
<accession>A0A7V9ABR9</accession>
<reference evidence="2 3" key="1">
    <citation type="submission" date="2020-07" db="EMBL/GenBank/DDBJ databases">
        <title>Thermogemmata thermophila gen. nov., sp. nov., a novel moderate thermophilic planctomycete from a Kamchatka hot spring.</title>
        <authorList>
            <person name="Elcheninov A.G."/>
            <person name="Podosokorskaya O.A."/>
            <person name="Kovaleva O.L."/>
            <person name="Novikov A."/>
            <person name="Bonch-Osmolovskaya E.A."/>
            <person name="Toshchakov S.V."/>
            <person name="Kublanov I.V."/>
        </authorList>
    </citation>
    <scope>NUCLEOTIDE SEQUENCE [LARGE SCALE GENOMIC DNA]</scope>
    <source>
        <strain evidence="2 3">2918</strain>
    </source>
</reference>
<protein>
    <submittedName>
        <fullName evidence="2">Sialidase</fullName>
    </submittedName>
</protein>
<dbReference type="AlphaFoldDB" id="A0A7V9ABR9"/>
<dbReference type="InterPro" id="IPR029058">
    <property type="entry name" value="AB_hydrolase_fold"/>
</dbReference>
<dbReference type="Proteomes" id="UP000542342">
    <property type="component" value="Unassembled WGS sequence"/>
</dbReference>